<dbReference type="PANTHER" id="PTHR17630:SF44">
    <property type="entry name" value="PROTEIN AIM2"/>
    <property type="match status" value="1"/>
</dbReference>
<gene>
    <name evidence="3" type="ORF">TWF696_008423</name>
</gene>
<dbReference type="InterPro" id="IPR029058">
    <property type="entry name" value="AB_hydrolase_fold"/>
</dbReference>
<evidence type="ECO:0000313" key="3">
    <source>
        <dbReference type="EMBL" id="KAK6341345.1"/>
    </source>
</evidence>
<protein>
    <recommendedName>
        <fullName evidence="2">Dienelactone hydrolase domain-containing protein</fullName>
    </recommendedName>
</protein>
<reference evidence="3 4" key="1">
    <citation type="submission" date="2019-10" db="EMBL/GenBank/DDBJ databases">
        <authorList>
            <person name="Palmer J.M."/>
        </authorList>
    </citation>
    <scope>NUCLEOTIDE SEQUENCE [LARGE SCALE GENOMIC DNA]</scope>
    <source>
        <strain evidence="3 4">TWF696</strain>
    </source>
</reference>
<dbReference type="AlphaFoldDB" id="A0AAV9UFS0"/>
<accession>A0AAV9UFS0</accession>
<dbReference type="Gene3D" id="3.40.50.1820">
    <property type="entry name" value="alpha/beta hydrolase"/>
    <property type="match status" value="1"/>
</dbReference>
<feature type="region of interest" description="Disordered" evidence="1">
    <location>
        <begin position="1"/>
        <end position="51"/>
    </location>
</feature>
<dbReference type="GO" id="GO:0016787">
    <property type="term" value="F:hydrolase activity"/>
    <property type="evidence" value="ECO:0007669"/>
    <property type="project" value="InterPro"/>
</dbReference>
<feature type="domain" description="Dienelactone hydrolase" evidence="2">
    <location>
        <begin position="316"/>
        <end position="528"/>
    </location>
</feature>
<dbReference type="Proteomes" id="UP001375240">
    <property type="component" value="Unassembled WGS sequence"/>
</dbReference>
<name>A0AAV9UFS0_9PEZI</name>
<dbReference type="PANTHER" id="PTHR17630">
    <property type="entry name" value="DIENELACTONE HYDROLASE"/>
    <property type="match status" value="1"/>
</dbReference>
<keyword evidence="4" id="KW-1185">Reference proteome</keyword>
<dbReference type="SUPFAM" id="SSF53474">
    <property type="entry name" value="alpha/beta-Hydrolases"/>
    <property type="match status" value="1"/>
</dbReference>
<sequence>MTTEPTEDTPTKLVTLTGEEEKKPVISDVQGEGEVSAPLPPLAEDKENEGLKTDVAPDVSAQVKLSLEEAVERYLPKQMIPLWEYSMRDDEVKVPVGTSPGVASRFDLVDFKREQEYTRLHWNDAMDRYLPYKDEPEHGDGAAHAGVGAKIDEESDPLADKAHKGKDVDTSSGADFNVKDTTNDVFEVKISIAGMDGATIPSIFGPFDEVESSIAVQQFGTVESRDENKAEDANHCQDFVFHGSEAGTSESEIDEGKSILEEIKAIGKAIADFTLPRTGNMEETLLDHTFGRFYFRYLSREGLPLGRMETHEGVDMYIVRPLEEVEKQGKAIIYLVDERGIHQLAQLIADKLAERGYLVCMPDINKKDPANEPDNSFEEWFQKHTEPEKNPAIDITLKYMREHEKIRKIGAVGYSRGAKYVLNYLKEKGHFNAAFVGYPSFMDFDGFMNLKAPLFHCCCRLDVRLDDDEVFTRNTRHLAEERLKAGGKPYQINLYSGTQHGFAVKGGPFNRTSRFAHQEAFEQAARWFDFWL</sequence>
<evidence type="ECO:0000313" key="4">
    <source>
        <dbReference type="Proteomes" id="UP001375240"/>
    </source>
</evidence>
<evidence type="ECO:0000256" key="1">
    <source>
        <dbReference type="SAM" id="MobiDB-lite"/>
    </source>
</evidence>
<dbReference type="InterPro" id="IPR002925">
    <property type="entry name" value="Dienelactn_hydro"/>
</dbReference>
<organism evidence="3 4">
    <name type="scientific">Orbilia brochopaga</name>
    <dbReference type="NCBI Taxonomy" id="3140254"/>
    <lineage>
        <taxon>Eukaryota</taxon>
        <taxon>Fungi</taxon>
        <taxon>Dikarya</taxon>
        <taxon>Ascomycota</taxon>
        <taxon>Pezizomycotina</taxon>
        <taxon>Orbiliomycetes</taxon>
        <taxon>Orbiliales</taxon>
        <taxon>Orbiliaceae</taxon>
        <taxon>Orbilia</taxon>
    </lineage>
</organism>
<evidence type="ECO:0000259" key="2">
    <source>
        <dbReference type="Pfam" id="PF01738"/>
    </source>
</evidence>
<dbReference type="EMBL" id="JAVHNQ010000007">
    <property type="protein sequence ID" value="KAK6341345.1"/>
    <property type="molecule type" value="Genomic_DNA"/>
</dbReference>
<proteinExistence type="predicted"/>
<comment type="caution">
    <text evidence="3">The sequence shown here is derived from an EMBL/GenBank/DDBJ whole genome shotgun (WGS) entry which is preliminary data.</text>
</comment>
<dbReference type="Pfam" id="PF01738">
    <property type="entry name" value="DLH"/>
    <property type="match status" value="1"/>
</dbReference>